<dbReference type="KEGG" id="clup:CLUP02_03456"/>
<feature type="compositionally biased region" description="Polar residues" evidence="1">
    <location>
        <begin position="606"/>
        <end position="618"/>
    </location>
</feature>
<dbReference type="Proteomes" id="UP000830671">
    <property type="component" value="Chromosome 2"/>
</dbReference>
<dbReference type="CDD" id="cd12261">
    <property type="entry name" value="RRM1_3_MRN1"/>
    <property type="match status" value="1"/>
</dbReference>
<evidence type="ECO:0000313" key="2">
    <source>
        <dbReference type="EMBL" id="UQC77983.1"/>
    </source>
</evidence>
<dbReference type="GO" id="GO:0003676">
    <property type="term" value="F:nucleic acid binding"/>
    <property type="evidence" value="ECO:0007669"/>
    <property type="project" value="InterPro"/>
</dbReference>
<keyword evidence="3" id="KW-1185">Reference proteome</keyword>
<evidence type="ECO:0000313" key="3">
    <source>
        <dbReference type="Proteomes" id="UP000830671"/>
    </source>
</evidence>
<evidence type="ECO:0008006" key="4">
    <source>
        <dbReference type="Google" id="ProtNLM"/>
    </source>
</evidence>
<feature type="compositionally biased region" description="Polar residues" evidence="1">
    <location>
        <begin position="588"/>
        <end position="599"/>
    </location>
</feature>
<feature type="region of interest" description="Disordered" evidence="1">
    <location>
        <begin position="582"/>
        <end position="618"/>
    </location>
</feature>
<name>A0A9Q8SIV9_9PEZI</name>
<dbReference type="EMBL" id="CP019474">
    <property type="protein sequence ID" value="UQC77983.1"/>
    <property type="molecule type" value="Genomic_DNA"/>
</dbReference>
<dbReference type="InterPro" id="IPR035979">
    <property type="entry name" value="RBD_domain_sf"/>
</dbReference>
<dbReference type="AlphaFoldDB" id="A0A9Q8SIV9"/>
<dbReference type="RefSeq" id="XP_049139620.1">
    <property type="nucleotide sequence ID" value="XM_049282477.1"/>
</dbReference>
<reference evidence="2" key="1">
    <citation type="journal article" date="2021" name="Mol. Plant Microbe Interact.">
        <title>Complete Genome Sequence of the Plant-Pathogenic Fungus Colletotrichum lupini.</title>
        <authorList>
            <person name="Baroncelli R."/>
            <person name="Pensec F."/>
            <person name="Da Lio D."/>
            <person name="Boufleur T."/>
            <person name="Vicente I."/>
            <person name="Sarrocco S."/>
            <person name="Picot A."/>
            <person name="Baraldi E."/>
            <person name="Sukno S."/>
            <person name="Thon M."/>
            <person name="Le Floch G."/>
        </authorList>
    </citation>
    <scope>NUCLEOTIDE SEQUENCE</scope>
    <source>
        <strain evidence="2">IMI 504893</strain>
    </source>
</reference>
<dbReference type="SUPFAM" id="SSF54928">
    <property type="entry name" value="RNA-binding domain, RBD"/>
    <property type="match status" value="1"/>
</dbReference>
<evidence type="ECO:0000256" key="1">
    <source>
        <dbReference type="SAM" id="MobiDB-lite"/>
    </source>
</evidence>
<proteinExistence type="predicted"/>
<gene>
    <name evidence="2" type="ORF">CLUP02_03456</name>
</gene>
<organism evidence="2 3">
    <name type="scientific">Colletotrichum lupini</name>
    <dbReference type="NCBI Taxonomy" id="145971"/>
    <lineage>
        <taxon>Eukaryota</taxon>
        <taxon>Fungi</taxon>
        <taxon>Dikarya</taxon>
        <taxon>Ascomycota</taxon>
        <taxon>Pezizomycotina</taxon>
        <taxon>Sordariomycetes</taxon>
        <taxon>Hypocreomycetidae</taxon>
        <taxon>Glomerellales</taxon>
        <taxon>Glomerellaceae</taxon>
        <taxon>Colletotrichum</taxon>
        <taxon>Colletotrichum acutatum species complex</taxon>
    </lineage>
</organism>
<accession>A0A9Q8SIV9</accession>
<sequence length="903" mass="100949">MSWTFLGLRPRHPKASLSQLEESEPDGYHTMFNNNARLVGNEGIGILKYLTNRREGTWTDVSVTDLEVRDLVVHRVQHVGSTRHITEARPITSRFHPRYCHRHPSCEVSIPSDLLTGSPTPDPSNKATNRKFPLCCPTGCLKPAWSPKASQPLTVSDLNMLCFVATTSAEYGGRRTRNEVVSIRISDVESQGLGPLCINSEQVFACTSCLHRANLPCQSFVLAAPFSCMRPSETARCDNQPGVPSFVRRTVPSLKPSLFLRNLTRQIDCTSDSFNRSNVSSKAQLPLVHTRAAWTASIKPSIPPHNEALPLLSSPLPIRISIPVNIAVTKAILYCLTCPRCIFVQSLAQEMVLKKSISYPGVMVMRLYSFRIILVEYVIVNLEKQSIPTVTFAPNPRGPYAVACSVKVLPFSTLSLRTTGSPSPIPRNWLDLRWPGKDAGWLSKSPNGGWKAFQVDTFVPLSGCLPHLIQRPWHLQTISRSRSTGIIWTPSSEGLNWYGLHDCPSFICSFVFVRIADEACLKNTDNDPNSSCLTVTITRAEHDILVKKAQEFANLRRNLMRGGVTEATLAVLTCDESNYQEDNVEGHVTSSSEAPQNGIQRPVGQSRVTTATATRGNQNLSRLPIQQPVKREWAEEQPVSLDESEATISPVEPELKPEHAFGGQNDSQLPVQPRFERLATRTILISNLAEGTTHADIIGVVRGGQLLDIFMRPYDRTAHVSFLHGTDAAAFLEHTRRHDLYIRQKRVDVRWSDRHFTLPGHVASKLGIGASRNLILRRCDPKLTEEEIRDDMEHIHNLVVIAVSFRGGSCYINTNSVHNAMFARTCMMSRFKYKGSKIEWDVDECAQPLPAEPQRAQTQVPPIRLPMNPMTNRFELLKLDKTEEDEENTRPELHTSSQLKIVV</sequence>
<dbReference type="GeneID" id="73337487"/>
<feature type="region of interest" description="Disordered" evidence="1">
    <location>
        <begin position="882"/>
        <end position="903"/>
    </location>
</feature>
<protein>
    <recommendedName>
        <fullName evidence="4">Negative regulator of differentiation 1</fullName>
    </recommendedName>
</protein>
<dbReference type="Gene3D" id="3.30.70.330">
    <property type="match status" value="2"/>
</dbReference>
<dbReference type="InterPro" id="IPR012677">
    <property type="entry name" value="Nucleotide-bd_a/b_plait_sf"/>
</dbReference>
<feature type="compositionally biased region" description="Polar residues" evidence="1">
    <location>
        <begin position="894"/>
        <end position="903"/>
    </location>
</feature>